<feature type="region of interest" description="Disordered" evidence="1">
    <location>
        <begin position="569"/>
        <end position="606"/>
    </location>
</feature>
<feature type="region of interest" description="Disordered" evidence="1">
    <location>
        <begin position="179"/>
        <end position="198"/>
    </location>
</feature>
<feature type="region of interest" description="Disordered" evidence="1">
    <location>
        <begin position="757"/>
        <end position="788"/>
    </location>
</feature>
<dbReference type="OrthoDB" id="3989763at2759"/>
<feature type="compositionally biased region" description="Basic residues" evidence="1">
    <location>
        <begin position="680"/>
        <end position="698"/>
    </location>
</feature>
<feature type="compositionally biased region" description="Polar residues" evidence="1">
    <location>
        <begin position="428"/>
        <end position="438"/>
    </location>
</feature>
<gene>
    <name evidence="2" type="ORF">BRENAR_LOCUS1547</name>
</gene>
<organism evidence="2 3">
    <name type="scientific">Brettanomyces naardenensis</name>
    <name type="common">Yeast</name>
    <dbReference type="NCBI Taxonomy" id="13370"/>
    <lineage>
        <taxon>Eukaryota</taxon>
        <taxon>Fungi</taxon>
        <taxon>Dikarya</taxon>
        <taxon>Ascomycota</taxon>
        <taxon>Saccharomycotina</taxon>
        <taxon>Pichiomycetes</taxon>
        <taxon>Pichiales</taxon>
        <taxon>Pichiaceae</taxon>
        <taxon>Brettanomyces</taxon>
    </lineage>
</organism>
<feature type="compositionally biased region" description="Low complexity" evidence="1">
    <location>
        <begin position="569"/>
        <end position="584"/>
    </location>
</feature>
<evidence type="ECO:0000313" key="3">
    <source>
        <dbReference type="Proteomes" id="UP000290900"/>
    </source>
</evidence>
<name>A0A448YIN4_BRENA</name>
<dbReference type="STRING" id="13370.A0A448YIN4"/>
<sequence>MSSPASISDSQSDTEGVILDWRYIERLKEERREEALVKKQKHILKDLQPLTYDFAKLPTRRTRDYGFCQRHIYTADLSEYLSLASRYELDQLSKSRHLSDNTILHMLNRKYTKLRKFYGSLGVKRHRFKKKSFEAYLDDFKKYQTGRDGQSFYEMQDQALDDSRDQRHLLELLQVSLEDVETTDEEEDDEEKVNEEAEEDKAIVEANDLSSLEISSNPSTVNPASPIILEDGGDDASQQVIFTTDRGRGRVIEESLPVSPQGNDPPITANELEIRETDNISDTPSSHAPVPVTSEVSRRTRRHNFLQDHVYVTDTAIHLGLATAYFLNDMYEEGKSYDDIVNFLETIYRRKRDERKAKEVGLGPYSKPTFRSYLDDENRHLMEEERHLIIGQNEREDSLRGFLDVDDRNFNTSDEDYVFHDDRDDVTTSLPAADSQGSGVFEIPSDSGSDNDNVPLQASEDFVFRNRQLNRKNALHGVLPNSFYRIERTPHTRTYRSTSSRRTNYEGPLLPGIARRKKIVHRQSSATNEEMRLFLASDADSPDKQEANPADYHRLESTLCKAPNDGASVFDVPSSDSSVDGLSSDSDRLSAVERSPIGESEKKDDRITIDDYDMFIDEMREGMDMYGSAEEDSHTGVNYMLSKGSGSSRKSVKSRKRTNRSLGTRMSTKRSRVSLPGIRRGVRRAPTHSRPRHPRRSRTPYFAAHPATRASPLYSKREVIWLSDGDEDKRPAEGIHRNNEGELPVFSDISNLSYRVRAPDKSSDPQPPRIASAPPSSKKDRQPVRKEVGSWNVSKLRDVFYFGRNKVNGTPQIEGNLPADPNGNTAEDKRRDHHITSIRGGDIFAQTVHRLDHTVSDLRDTTFNLDDITLQAYKRLQLRPNAVVYSNLVRECLKLDGDYFKEGEMILEYSTVRFSVSSCGPFTELPGLMETLFEAIQLSLTEVKTFTRKHLVQLRKSLIRVTQLLWNLKHADINILKAIGKLVLKFIGDGLDGLKSHKLQLLCLPYQLMLLDLMHKFMRQLRDPEYQDYERWFSAVEKAYITAFCSLPSSKVYSYLKGAESGGDSFFLESGTLFLSLSANPWQYVAELSKIKHFKLHNVFNFLYFVHSRIPVVVDWEYFIHEMDNLRTETNPEKWKLVFYSLLRVIQDLSWTFEEDLLVKMYRLLSYSRFENVGSKRPAVLWYSSLPASTLFLKRDGCLDMYLKFLVLYVKSYLDPTRQSNLMEKLVPIAAVKTSTITLLKNRANVMLVMSYLFKRDFGGHFSVIFKALLEFRNAEAYRTTIELLLVLSRCYFSQFQKLPLGIIKRALPQVVSAINNDEISISVVAESLRNLVDCFENQLGDGIDDRGKLIQAIDLACILLKLEKVDSASRVSYVPNSILATLNKVLEMTDSKIFFSIESKLKNELLGSLKSVILSASVNNDPLKVKCLSLWIYLSSRLNVTAGSLTYIEWQYFGDKAVRTKFELPFYTSLLKYYRPVDLRYLHDNLFAILMSNLPLLINPFFYSFFVALAEQEFMNKYVSFRSGLNASRFSAQDLKNYREQLSVKILARLVMELKKSGADDKYRGFLTLYIKALEKEYSYQKRIGADLTTYNQYATRIVRYLYTVVGDMIKDLPEFVVLKRELSITQILSSLSEQLESVSSTSELYLLLESEYISSLERDNFEQFKSELVTYCVENDGFIDDEERVSPIVPLSTLLASHLGLILGDRKFWIHLANWFSIFTDLVCKKRSFVKSEVWHIVKLLTLLTRISGTGNFPYNYYEISVTKNAYIIIGQLSLFLLGFEDRLDFIRSIDVIRGVDAQVDLPIDRDLFISLSSTDLDKQVGKIYADHNLVLSRTLHPISNPSLLASISQERAEVSSSVMGLITNSEPPVDVPGVNRDSTLIESFQFI</sequence>
<dbReference type="Proteomes" id="UP000290900">
    <property type="component" value="Unassembled WGS sequence"/>
</dbReference>
<evidence type="ECO:0000256" key="1">
    <source>
        <dbReference type="SAM" id="MobiDB-lite"/>
    </source>
</evidence>
<proteinExistence type="predicted"/>
<accession>A0A448YIN4</accession>
<protein>
    <submittedName>
        <fullName evidence="2">DEKNAAC101771</fullName>
    </submittedName>
</protein>
<feature type="region of interest" description="Disordered" evidence="1">
    <location>
        <begin position="428"/>
        <end position="453"/>
    </location>
</feature>
<keyword evidence="3" id="KW-1185">Reference proteome</keyword>
<reference evidence="2 3" key="1">
    <citation type="submission" date="2018-12" db="EMBL/GenBank/DDBJ databases">
        <authorList>
            <person name="Tiukova I."/>
            <person name="Dainat J."/>
        </authorList>
    </citation>
    <scope>NUCLEOTIDE SEQUENCE [LARGE SCALE GENOMIC DNA]</scope>
</reference>
<feature type="compositionally biased region" description="Basic and acidic residues" evidence="1">
    <location>
        <begin position="777"/>
        <end position="788"/>
    </location>
</feature>
<feature type="compositionally biased region" description="Basic residues" evidence="1">
    <location>
        <begin position="650"/>
        <end position="659"/>
    </location>
</feature>
<feature type="region of interest" description="Disordered" evidence="1">
    <location>
        <begin position="636"/>
        <end position="708"/>
    </location>
</feature>
<dbReference type="InParanoid" id="A0A448YIN4"/>
<evidence type="ECO:0000313" key="2">
    <source>
        <dbReference type="EMBL" id="VEU20812.1"/>
    </source>
</evidence>
<dbReference type="EMBL" id="CAACVR010000007">
    <property type="protein sequence ID" value="VEU20812.1"/>
    <property type="molecule type" value="Genomic_DNA"/>
</dbReference>